<dbReference type="EMBL" id="FYDG01000002">
    <property type="protein sequence ID" value="SNB65114.1"/>
    <property type="molecule type" value="Genomic_DNA"/>
</dbReference>
<dbReference type="Pfam" id="PF05239">
    <property type="entry name" value="PRC"/>
    <property type="match status" value="1"/>
</dbReference>
<gene>
    <name evidence="3" type="ORF">SAMN06265338_102151</name>
</gene>
<dbReference type="AlphaFoldDB" id="A0A212QZG8"/>
<dbReference type="Proteomes" id="UP000198418">
    <property type="component" value="Unassembled WGS sequence"/>
</dbReference>
<keyword evidence="4" id="KW-1185">Reference proteome</keyword>
<dbReference type="Gene3D" id="2.30.30.240">
    <property type="entry name" value="PRC-barrel domain"/>
    <property type="match status" value="1"/>
</dbReference>
<dbReference type="InterPro" id="IPR011033">
    <property type="entry name" value="PRC_barrel-like_sf"/>
</dbReference>
<dbReference type="OrthoDB" id="7876889at2"/>
<dbReference type="SUPFAM" id="SSF50346">
    <property type="entry name" value="PRC-barrel domain"/>
    <property type="match status" value="1"/>
</dbReference>
<feature type="chain" id="PRO_5013098082" evidence="1">
    <location>
        <begin position="28"/>
        <end position="169"/>
    </location>
</feature>
<accession>A0A212QZG8</accession>
<dbReference type="InterPro" id="IPR027275">
    <property type="entry name" value="PRC-brl_dom"/>
</dbReference>
<reference evidence="4" key="1">
    <citation type="submission" date="2017-06" db="EMBL/GenBank/DDBJ databases">
        <authorList>
            <person name="Varghese N."/>
            <person name="Submissions S."/>
        </authorList>
    </citation>
    <scope>NUCLEOTIDE SEQUENCE [LARGE SCALE GENOMIC DNA]</scope>
    <source>
        <strain evidence="4">DSM 137</strain>
    </source>
</reference>
<evidence type="ECO:0000313" key="4">
    <source>
        <dbReference type="Proteomes" id="UP000198418"/>
    </source>
</evidence>
<name>A0A212QZG8_RHOAC</name>
<keyword evidence="1" id="KW-0732">Signal</keyword>
<feature type="signal peptide" evidence="1">
    <location>
        <begin position="1"/>
        <end position="27"/>
    </location>
</feature>
<protein>
    <submittedName>
        <fullName evidence="3">PRC-barrel domain-containing protein</fullName>
    </submittedName>
</protein>
<evidence type="ECO:0000259" key="2">
    <source>
        <dbReference type="Pfam" id="PF05239"/>
    </source>
</evidence>
<evidence type="ECO:0000256" key="1">
    <source>
        <dbReference type="SAM" id="SignalP"/>
    </source>
</evidence>
<dbReference type="PANTHER" id="PTHR36505">
    <property type="entry name" value="BLR1072 PROTEIN"/>
    <property type="match status" value="1"/>
</dbReference>
<proteinExistence type="predicted"/>
<dbReference type="PANTHER" id="PTHR36505:SF1">
    <property type="entry name" value="BLR1072 PROTEIN"/>
    <property type="match status" value="1"/>
</dbReference>
<sequence length="169" mass="17685">MRKIFAFACAVLSLWVAPIPLSALLRAQEGAVAPPNEARPAPAKPDDAAPPETPATVLNDAGAVALLGKPVQSLKAEDLGRVVDVITDRSGLLRAAVIDFGGYLGVGARKIAVDWRALHFPEKGGMDRLIADLPRDQLRAAPVYKEGEPIVVLGAPVQPLEAAPAPPKP</sequence>
<dbReference type="RefSeq" id="WP_088519686.1">
    <property type="nucleotide sequence ID" value="NZ_FYDG01000002.1"/>
</dbReference>
<evidence type="ECO:0000313" key="3">
    <source>
        <dbReference type="EMBL" id="SNB65114.1"/>
    </source>
</evidence>
<organism evidence="3 4">
    <name type="scientific">Rhodoblastus acidophilus</name>
    <name type="common">Rhodopseudomonas acidophila</name>
    <dbReference type="NCBI Taxonomy" id="1074"/>
    <lineage>
        <taxon>Bacteria</taxon>
        <taxon>Pseudomonadati</taxon>
        <taxon>Pseudomonadota</taxon>
        <taxon>Alphaproteobacteria</taxon>
        <taxon>Hyphomicrobiales</taxon>
        <taxon>Rhodoblastaceae</taxon>
        <taxon>Rhodoblastus</taxon>
    </lineage>
</organism>
<feature type="domain" description="PRC-barrel" evidence="2">
    <location>
        <begin position="66"/>
        <end position="136"/>
    </location>
</feature>